<dbReference type="HOGENOM" id="CLU_041141_7_1_1"/>
<dbReference type="PANTHER" id="PTHR34580:SF3">
    <property type="entry name" value="PROTEIN PAFB"/>
    <property type="match status" value="1"/>
</dbReference>
<sequence>MRRTDRLFQLIQILRRASRPVTAARLAEELEVSKRTVYRDIADLAGQRVPVEGEAGSGYTLSADYDMPALMFTPDELEALLLGADLVRRLPDATLANNAQDALTKILSALPDRLARAVTSSAVAIRPDIVPEQQPDTRLIRAAIRQGKKLRLRYRATKDEVSTRVVWPVVLGYDLERCLLIAWCEARNDFRHFRADRIEALTVLEEQIPLAATALKENWRRWREKTFRPEM</sequence>
<comment type="caution">
    <text evidence="3">The sequence shown here is derived from an EMBL/GenBank/DDBJ whole genome shotgun (WGS) entry which is preliminary data.</text>
</comment>
<dbReference type="InterPro" id="IPR036388">
    <property type="entry name" value="WH-like_DNA-bd_sf"/>
</dbReference>
<evidence type="ECO:0000259" key="2">
    <source>
        <dbReference type="Pfam" id="PF13280"/>
    </source>
</evidence>
<dbReference type="Pfam" id="PF13280">
    <property type="entry name" value="WYL"/>
    <property type="match status" value="1"/>
</dbReference>
<gene>
    <name evidence="3" type="ORF">BBAD15_g10930</name>
</gene>
<evidence type="ECO:0000259" key="1">
    <source>
        <dbReference type="Pfam" id="PF08279"/>
    </source>
</evidence>
<dbReference type="EMBL" id="ANFO01001148">
    <property type="protein sequence ID" value="KGQ03850.1"/>
    <property type="molecule type" value="Genomic_DNA"/>
</dbReference>
<dbReference type="Pfam" id="PF08279">
    <property type="entry name" value="HTH_11"/>
    <property type="match status" value="1"/>
</dbReference>
<dbReference type="InterPro" id="IPR051534">
    <property type="entry name" value="CBASS_pafABC_assoc_protein"/>
</dbReference>
<dbReference type="SUPFAM" id="SSF46785">
    <property type="entry name" value="Winged helix' DNA-binding domain"/>
    <property type="match status" value="1"/>
</dbReference>
<dbReference type="InterPro" id="IPR013196">
    <property type="entry name" value="HTH_11"/>
</dbReference>
<feature type="domain" description="WYL" evidence="2">
    <location>
        <begin position="138"/>
        <end position="203"/>
    </location>
</feature>
<dbReference type="PANTHER" id="PTHR34580">
    <property type="match status" value="1"/>
</dbReference>
<accession>A0A0A2VCN0</accession>
<name>A0A0A2VCN0_BEABA</name>
<organism evidence="3 4">
    <name type="scientific">Beauveria bassiana D1-5</name>
    <dbReference type="NCBI Taxonomy" id="1245745"/>
    <lineage>
        <taxon>Eukaryota</taxon>
        <taxon>Fungi</taxon>
        <taxon>Dikarya</taxon>
        <taxon>Ascomycota</taxon>
        <taxon>Pezizomycotina</taxon>
        <taxon>Sordariomycetes</taxon>
        <taxon>Hypocreomycetidae</taxon>
        <taxon>Hypocreales</taxon>
        <taxon>Cordycipitaceae</taxon>
        <taxon>Beauveria</taxon>
    </lineage>
</organism>
<reference evidence="3 4" key="1">
    <citation type="submission" date="2012-10" db="EMBL/GenBank/DDBJ databases">
        <title>Genome sequencing and analysis of entomopathogenic fungi Beauveria bassiana D1-5.</title>
        <authorList>
            <person name="Li Q."/>
            <person name="Wang L."/>
            <person name="Zhang Z."/>
            <person name="Wang Q."/>
            <person name="Ren J."/>
            <person name="Wang M."/>
            <person name="Xu W."/>
            <person name="Wang J."/>
            <person name="Lu Y."/>
            <person name="Du Q."/>
            <person name="Sun Z."/>
        </authorList>
    </citation>
    <scope>NUCLEOTIDE SEQUENCE [LARGE SCALE GENOMIC DNA]</scope>
    <source>
        <strain evidence="3 4">D1-5</strain>
    </source>
</reference>
<dbReference type="Proteomes" id="UP000030106">
    <property type="component" value="Unassembled WGS sequence"/>
</dbReference>
<proteinExistence type="predicted"/>
<dbReference type="AlphaFoldDB" id="A0A0A2VCN0"/>
<dbReference type="Gene3D" id="1.10.10.10">
    <property type="entry name" value="Winged helix-like DNA-binding domain superfamily/Winged helix DNA-binding domain"/>
    <property type="match status" value="1"/>
</dbReference>
<evidence type="ECO:0000313" key="4">
    <source>
        <dbReference type="Proteomes" id="UP000030106"/>
    </source>
</evidence>
<protein>
    <submittedName>
        <fullName evidence="3">Putative HTH-type transcriptional regulator yobV</fullName>
    </submittedName>
</protein>
<dbReference type="InterPro" id="IPR026881">
    <property type="entry name" value="WYL_dom"/>
</dbReference>
<dbReference type="InterPro" id="IPR036390">
    <property type="entry name" value="WH_DNA-bd_sf"/>
</dbReference>
<dbReference type="PROSITE" id="PS52050">
    <property type="entry name" value="WYL"/>
    <property type="match status" value="1"/>
</dbReference>
<evidence type="ECO:0000313" key="3">
    <source>
        <dbReference type="EMBL" id="KGQ03850.1"/>
    </source>
</evidence>
<dbReference type="STRING" id="1245745.A0A0A2VCN0"/>
<feature type="domain" description="Helix-turn-helix type 11" evidence="1">
    <location>
        <begin position="6"/>
        <end position="59"/>
    </location>
</feature>